<reference evidence="5" key="1">
    <citation type="submission" date="2016-06" db="UniProtKB">
        <authorList>
            <consortium name="WormBaseParasite"/>
        </authorList>
    </citation>
    <scope>IDENTIFICATION</scope>
</reference>
<dbReference type="AlphaFoldDB" id="A0A183A7J4"/>
<organism evidence="5">
    <name type="scientific">Echinostoma caproni</name>
    <dbReference type="NCBI Taxonomy" id="27848"/>
    <lineage>
        <taxon>Eukaryota</taxon>
        <taxon>Metazoa</taxon>
        <taxon>Spiralia</taxon>
        <taxon>Lophotrochozoa</taxon>
        <taxon>Platyhelminthes</taxon>
        <taxon>Trematoda</taxon>
        <taxon>Digenea</taxon>
        <taxon>Plagiorchiida</taxon>
        <taxon>Echinostomata</taxon>
        <taxon>Echinostomatoidea</taxon>
        <taxon>Echinostomatidae</taxon>
        <taxon>Echinostoma</taxon>
    </lineage>
</organism>
<keyword evidence="4" id="KW-1185">Reference proteome</keyword>
<gene>
    <name evidence="3" type="ORF">ECPE_LOCUS2929</name>
</gene>
<feature type="domain" description="EF-hand" evidence="2">
    <location>
        <begin position="83"/>
        <end position="118"/>
    </location>
</feature>
<keyword evidence="1" id="KW-0677">Repeat</keyword>
<evidence type="ECO:0000313" key="5">
    <source>
        <dbReference type="WBParaSite" id="ECPE_0000293201-mRNA-1"/>
    </source>
</evidence>
<dbReference type="PANTHER" id="PTHR23048">
    <property type="entry name" value="MYOSIN LIGHT CHAIN 1, 3"/>
    <property type="match status" value="1"/>
</dbReference>
<dbReference type="PROSITE" id="PS50222">
    <property type="entry name" value="EF_HAND_2"/>
    <property type="match status" value="2"/>
</dbReference>
<dbReference type="InterPro" id="IPR002048">
    <property type="entry name" value="EF_hand_dom"/>
</dbReference>
<dbReference type="InterPro" id="IPR011992">
    <property type="entry name" value="EF-hand-dom_pair"/>
</dbReference>
<dbReference type="Proteomes" id="UP000272942">
    <property type="component" value="Unassembled WGS sequence"/>
</dbReference>
<dbReference type="CDD" id="cd00051">
    <property type="entry name" value="EFh"/>
    <property type="match status" value="1"/>
</dbReference>
<feature type="domain" description="EF-hand" evidence="2">
    <location>
        <begin position="9"/>
        <end position="44"/>
    </location>
</feature>
<dbReference type="GO" id="GO:0005509">
    <property type="term" value="F:calcium ion binding"/>
    <property type="evidence" value="ECO:0007669"/>
    <property type="project" value="InterPro"/>
</dbReference>
<sequence>MKVDDLQQFEIEKIQKGFRFFDKDNTGFIPSSELGNALRWLCLIPSEHEIESFREELDPDQTGMISWLGFLKVAARIWWRDTTLEAHVTKAFWVFDKADTGSIPLEEMKNILTNTGLEPIPVKEAEKFVRRYEAIPGFFHYLSFVRDAIK</sequence>
<name>A0A183A7J4_9TREM</name>
<accession>A0A183A7J4</accession>
<dbReference type="FunFam" id="1.10.238.10:FF:000001">
    <property type="entry name" value="Calmodulin 1"/>
    <property type="match status" value="1"/>
</dbReference>
<evidence type="ECO:0000256" key="1">
    <source>
        <dbReference type="ARBA" id="ARBA00022737"/>
    </source>
</evidence>
<dbReference type="InterPro" id="IPR050230">
    <property type="entry name" value="CALM/Myosin/TropC-like"/>
</dbReference>
<dbReference type="PANTHER" id="PTHR23048:SF0">
    <property type="entry name" value="CALMODULIN LIKE 3"/>
    <property type="match status" value="1"/>
</dbReference>
<dbReference type="GO" id="GO:0016460">
    <property type="term" value="C:myosin II complex"/>
    <property type="evidence" value="ECO:0007669"/>
    <property type="project" value="TreeGrafter"/>
</dbReference>
<evidence type="ECO:0000259" key="2">
    <source>
        <dbReference type="PROSITE" id="PS50222"/>
    </source>
</evidence>
<dbReference type="Gene3D" id="1.10.238.10">
    <property type="entry name" value="EF-hand"/>
    <property type="match status" value="2"/>
</dbReference>
<reference evidence="3 4" key="2">
    <citation type="submission" date="2018-11" db="EMBL/GenBank/DDBJ databases">
        <authorList>
            <consortium name="Pathogen Informatics"/>
        </authorList>
    </citation>
    <scope>NUCLEOTIDE SEQUENCE [LARGE SCALE GENOMIC DNA]</scope>
    <source>
        <strain evidence="3 4">Egypt</strain>
    </source>
</reference>
<protein>
    <submittedName>
        <fullName evidence="5">EF-hand domain-containing protein</fullName>
    </submittedName>
</protein>
<evidence type="ECO:0000313" key="3">
    <source>
        <dbReference type="EMBL" id="VDP67865.1"/>
    </source>
</evidence>
<dbReference type="SMART" id="SM00054">
    <property type="entry name" value="EFh"/>
    <property type="match status" value="2"/>
</dbReference>
<dbReference type="EMBL" id="UZAN01039962">
    <property type="protein sequence ID" value="VDP67865.1"/>
    <property type="molecule type" value="Genomic_DNA"/>
</dbReference>
<dbReference type="SUPFAM" id="SSF47473">
    <property type="entry name" value="EF-hand"/>
    <property type="match status" value="1"/>
</dbReference>
<proteinExistence type="predicted"/>
<evidence type="ECO:0000313" key="4">
    <source>
        <dbReference type="Proteomes" id="UP000272942"/>
    </source>
</evidence>
<dbReference type="Pfam" id="PF13499">
    <property type="entry name" value="EF-hand_7"/>
    <property type="match status" value="1"/>
</dbReference>
<dbReference type="OrthoDB" id="26525at2759"/>
<dbReference type="WBParaSite" id="ECPE_0000293201-mRNA-1">
    <property type="protein sequence ID" value="ECPE_0000293201-mRNA-1"/>
    <property type="gene ID" value="ECPE_0000293201"/>
</dbReference>